<evidence type="ECO:0000313" key="2">
    <source>
        <dbReference type="EMBL" id="MDS0283530.1"/>
    </source>
</evidence>
<proteinExistence type="predicted"/>
<dbReference type="InterPro" id="IPR013517">
    <property type="entry name" value="FG-GAP"/>
</dbReference>
<dbReference type="Proteomes" id="UP001268864">
    <property type="component" value="Unassembled WGS sequence"/>
</dbReference>
<evidence type="ECO:0000256" key="1">
    <source>
        <dbReference type="ARBA" id="ARBA00022729"/>
    </source>
</evidence>
<dbReference type="InterPro" id="IPR006311">
    <property type="entry name" value="TAT_signal"/>
</dbReference>
<sequence length="576" mass="60657">MSDQKGAKQVNRRDVLRSGVVAGGGLLATALAGKRVAADDSDDVVGYITRSSYRKLTGADDVDCVPNVEGWGGTFHVERVAEDRDGETGISVEVPDPSAKGGMRRRCRAYTVTADADVELSGGPSGHGPWEQPCGSWVFVGEDDSLETDAVYRVSTVYDTRPVSAYYENVTATDSDGDDIGSPMDLMRVSLERLSPGEQWAQVGKVTRGGLDAGFAAATAIDGERAVVGADGEAAAYVFTLTDHGWVTEAKLGTETAVIGNDVAISGETVLVDAPGEGEQNDSVCVFARSDGDWAKEATLAPDDLAADDGFASAFDVSGDTAVVGAPEAEDTDGDSDGLAYVFTRSDGTWSQTATLEDTRTDVDDEAEGLGDDVAIDGDTVVVGAPYTIYYDYGYASAGGALVFTRSDGDWSQQAFLRSETVNNEDQQGQTVAVENDTAVVASHDAHKGDASGVDAGAAWVYSREGSDWRQQAKLTPDDWETHSWFGYSLSLDGDRMLVGSDVFDGVGNEATGAAYIFARDGSDWRQLTKLTADDGDAYDRFGSDVALAGERAFVCAVDERGGSAANSGSAYLFQR</sequence>
<comment type="caution">
    <text evidence="2">The sequence shown here is derived from an EMBL/GenBank/DDBJ whole genome shotgun (WGS) entry which is preliminary data.</text>
</comment>
<organism evidence="2 3">
    <name type="scientific">Haloarcula onubensis</name>
    <dbReference type="NCBI Taxonomy" id="2950539"/>
    <lineage>
        <taxon>Archaea</taxon>
        <taxon>Methanobacteriati</taxon>
        <taxon>Methanobacteriota</taxon>
        <taxon>Stenosarchaea group</taxon>
        <taxon>Halobacteria</taxon>
        <taxon>Halobacteriales</taxon>
        <taxon>Haloarculaceae</taxon>
        <taxon>Haloarcula</taxon>
    </lineage>
</organism>
<evidence type="ECO:0000313" key="3">
    <source>
        <dbReference type="Proteomes" id="UP001268864"/>
    </source>
</evidence>
<dbReference type="EMBL" id="JAMQOS010000005">
    <property type="protein sequence ID" value="MDS0283530.1"/>
    <property type="molecule type" value="Genomic_DNA"/>
</dbReference>
<dbReference type="InterPro" id="IPR028994">
    <property type="entry name" value="Integrin_alpha_N"/>
</dbReference>
<protein>
    <submittedName>
        <fullName evidence="2">FG-GAP repeat protein</fullName>
    </submittedName>
</protein>
<keyword evidence="3" id="KW-1185">Reference proteome</keyword>
<dbReference type="PROSITE" id="PS51318">
    <property type="entry name" value="TAT"/>
    <property type="match status" value="1"/>
</dbReference>
<dbReference type="RefSeq" id="WP_310901361.1">
    <property type="nucleotide sequence ID" value="NZ_JAMQOS010000005.1"/>
</dbReference>
<dbReference type="Pfam" id="PF14312">
    <property type="entry name" value="FG-GAP_2"/>
    <property type="match status" value="3"/>
</dbReference>
<name>A0ABU2FRX9_9EURY</name>
<dbReference type="PANTHER" id="PTHR36220">
    <property type="entry name" value="UNNAMED PRODUCT"/>
    <property type="match status" value="1"/>
</dbReference>
<dbReference type="Gene3D" id="2.130.10.130">
    <property type="entry name" value="Integrin alpha, N-terminal"/>
    <property type="match status" value="1"/>
</dbReference>
<keyword evidence="1" id="KW-0732">Signal</keyword>
<gene>
    <name evidence="2" type="ORF">NDI86_15495</name>
</gene>
<dbReference type="PANTHER" id="PTHR36220:SF1">
    <property type="entry name" value="GAMMA TUBULIN COMPLEX COMPONENT C-TERMINAL DOMAIN-CONTAINING PROTEIN"/>
    <property type="match status" value="1"/>
</dbReference>
<accession>A0ABU2FRX9</accession>
<reference evidence="2 3" key="1">
    <citation type="submission" date="2022-06" db="EMBL/GenBank/DDBJ databases">
        <title>Halomicroarcula sp. a new haloarchaeum isolate from saline soil.</title>
        <authorList>
            <person name="Strakova D."/>
            <person name="Galisteo C."/>
            <person name="Sanchez-Porro C."/>
            <person name="Ventosa A."/>
        </authorList>
    </citation>
    <scope>NUCLEOTIDE SEQUENCE [LARGE SCALE GENOMIC DNA]</scope>
    <source>
        <strain evidence="2 3">S3CR25-11</strain>
    </source>
</reference>